<evidence type="ECO:0000313" key="1">
    <source>
        <dbReference type="EMBL" id="AHD02957.1"/>
    </source>
</evidence>
<gene>
    <name evidence="1" type="ORF">METH_06940</name>
</gene>
<dbReference type="EMBL" id="CP006773">
    <property type="protein sequence ID" value="AHD02957.1"/>
    <property type="molecule type" value="Genomic_DNA"/>
</dbReference>
<dbReference type="KEGG" id="lmd:METH_06940"/>
<dbReference type="RefSeq" id="WP_024089665.1">
    <property type="nucleotide sequence ID" value="NC_023135.1"/>
</dbReference>
<dbReference type="HOGENOM" id="CLU_2356266_0_0_5"/>
<dbReference type="Proteomes" id="UP000018780">
    <property type="component" value="Chromosome"/>
</dbReference>
<dbReference type="AlphaFoldDB" id="V9W1B0"/>
<organism evidence="1 2">
    <name type="scientific">Leisingera methylohalidivorans DSM 14336</name>
    <dbReference type="NCBI Taxonomy" id="999552"/>
    <lineage>
        <taxon>Bacteria</taxon>
        <taxon>Pseudomonadati</taxon>
        <taxon>Pseudomonadota</taxon>
        <taxon>Alphaproteobacteria</taxon>
        <taxon>Rhodobacterales</taxon>
        <taxon>Roseobacteraceae</taxon>
        <taxon>Leisingera</taxon>
    </lineage>
</organism>
<sequence length="96" mass="10030">MAALSALCELTGSETSQSQRTAGTADGAAAYYLGWLLQTAEFAKSAFCASQSPVESATSNKATPPWRALASGKLTKEFRTGSILDTATRVDDHATL</sequence>
<name>V9W1B0_9RHOB</name>
<accession>V9W1B0</accession>
<protein>
    <submittedName>
        <fullName evidence="1">Uncharacterized protein</fullName>
    </submittedName>
</protein>
<keyword evidence="2" id="KW-1185">Reference proteome</keyword>
<proteinExistence type="predicted"/>
<evidence type="ECO:0000313" key="2">
    <source>
        <dbReference type="Proteomes" id="UP000018780"/>
    </source>
</evidence>
<reference evidence="1 2" key="1">
    <citation type="submission" date="2013-09" db="EMBL/GenBank/DDBJ databases">
        <authorList>
            <consortium name="DOE Joint Genome Institute"/>
            <person name="Klenk H.-P."/>
            <person name="Huntemann M."/>
            <person name="Han J."/>
            <person name="Chen A."/>
            <person name="Kyrpides N."/>
            <person name="Mavromatis K."/>
            <person name="Markowitz V."/>
            <person name="Palaniappan K."/>
            <person name="Ivanova N."/>
            <person name="Schaumberg A."/>
            <person name="Pati A."/>
            <person name="Liolios K."/>
            <person name="Nordberg H.P."/>
            <person name="Cantor M.N."/>
            <person name="Hua S.X."/>
            <person name="Woyke T."/>
        </authorList>
    </citation>
    <scope>NUCLEOTIDE SEQUENCE [LARGE SCALE GENOMIC DNA]</scope>
    <source>
        <strain evidence="1 2">DSM 14336</strain>
    </source>
</reference>